<reference evidence="2" key="1">
    <citation type="submission" date="2023-08" db="EMBL/GenBank/DDBJ databases">
        <authorList>
            <person name="Chen Y."/>
            <person name="Shah S."/>
            <person name="Dougan E. K."/>
            <person name="Thang M."/>
            <person name="Chan C."/>
        </authorList>
    </citation>
    <scope>NUCLEOTIDE SEQUENCE</scope>
</reference>
<evidence type="ECO:0000256" key="1">
    <source>
        <dbReference type="SAM" id="SignalP"/>
    </source>
</evidence>
<keyword evidence="3" id="KW-1185">Reference proteome</keyword>
<evidence type="ECO:0000313" key="2">
    <source>
        <dbReference type="EMBL" id="CAJ1377217.1"/>
    </source>
</evidence>
<sequence length="259" mass="28873">MSGRSSLYFLQLVTCWAGIVHDDLDKPHKWVPAEQCTFVNPPVMPYYWDESCVNGESLGCWADGVHGQCRFCGEAPYLGLHCPDDAIVPYRYTCHFDNPPVTPYYWDPDCKKGDLGCLADNKNVHCRFCGDGDYASIPCPSSSCTFDNEPITPYYWESKCTMGMLGCNADGIHVQCRFCDYQPFNPIHCPESARPAYPDGACWFPNGTPQSHKWDKSCKWGKKGCWADGVNAQCRFCGPGSGGIYNDISCDDAEDAIMP</sequence>
<proteinExistence type="predicted"/>
<comment type="caution">
    <text evidence="2">The sequence shown here is derived from an EMBL/GenBank/DDBJ whole genome shotgun (WGS) entry which is preliminary data.</text>
</comment>
<protein>
    <submittedName>
        <fullName evidence="2">Uncharacterized protein</fullName>
    </submittedName>
</protein>
<gene>
    <name evidence="2" type="ORF">EVOR1521_LOCUS6073</name>
</gene>
<dbReference type="AlphaFoldDB" id="A0AA36HXL9"/>
<accession>A0AA36HXL9</accession>
<dbReference type="Proteomes" id="UP001178507">
    <property type="component" value="Unassembled WGS sequence"/>
</dbReference>
<organism evidence="2 3">
    <name type="scientific">Effrenium voratum</name>
    <dbReference type="NCBI Taxonomy" id="2562239"/>
    <lineage>
        <taxon>Eukaryota</taxon>
        <taxon>Sar</taxon>
        <taxon>Alveolata</taxon>
        <taxon>Dinophyceae</taxon>
        <taxon>Suessiales</taxon>
        <taxon>Symbiodiniaceae</taxon>
        <taxon>Effrenium</taxon>
    </lineage>
</organism>
<evidence type="ECO:0000313" key="3">
    <source>
        <dbReference type="Proteomes" id="UP001178507"/>
    </source>
</evidence>
<name>A0AA36HXL9_9DINO</name>
<feature type="signal peptide" evidence="1">
    <location>
        <begin position="1"/>
        <end position="22"/>
    </location>
</feature>
<keyword evidence="1" id="KW-0732">Signal</keyword>
<feature type="chain" id="PRO_5041263960" evidence="1">
    <location>
        <begin position="23"/>
        <end position="259"/>
    </location>
</feature>
<dbReference type="EMBL" id="CAUJNA010000447">
    <property type="protein sequence ID" value="CAJ1377217.1"/>
    <property type="molecule type" value="Genomic_DNA"/>
</dbReference>